<sequence length="331" mass="34441">MTGGLLAVHAHPDDETIATGALIATWAVAGLPVTVVTCTRGERGEVIPPELAHLEGDGLRLAAHREEELGSALGALGADGVLLDRVPIPGGATAAGASECGAGPCRRYVDSGMAWTAAGQAGRAESLGPDAFVDAPIDEQAERLAAVIRERRPDVVVTYEPGGGYGHPDHIRAHDVTMRALLLAADGDGSGTEPHAVAAVLWTAIGAETLRDAWRELAVTRVVADLPDRDTLVLPDPDGPLPSVAVPETSVALRVDVAPVLDRVVEALRAHRTQVQGLGIERDPSAESAVLGCYALSNGVLAPVLRRESYRFAPGWADDLAWWPAGVARVA</sequence>
<dbReference type="InterPro" id="IPR003737">
    <property type="entry name" value="GlcNAc_PI_deacetylase-related"/>
</dbReference>
<dbReference type="SUPFAM" id="SSF102588">
    <property type="entry name" value="LmbE-like"/>
    <property type="match status" value="1"/>
</dbReference>
<keyword evidence="1" id="KW-0378">Hydrolase</keyword>
<evidence type="ECO:0000313" key="1">
    <source>
        <dbReference type="EMBL" id="OIQ90609.1"/>
    </source>
</evidence>
<comment type="caution">
    <text evidence="1">The sequence shown here is derived from an EMBL/GenBank/DDBJ whole genome shotgun (WGS) entry which is preliminary data.</text>
</comment>
<reference evidence="1" key="1">
    <citation type="submission" date="2016-10" db="EMBL/GenBank/DDBJ databases">
        <title>Sequence of Gallionella enrichment culture.</title>
        <authorList>
            <person name="Poehlein A."/>
            <person name="Muehling M."/>
            <person name="Daniel R."/>
        </authorList>
    </citation>
    <scope>NUCLEOTIDE SEQUENCE</scope>
</reference>
<dbReference type="PANTHER" id="PTHR12993:SF26">
    <property type="entry name" value="1D-MYO-INOSITOL 2-ACETAMIDO-2-DEOXY-ALPHA-D-GLUCOPYRANOSIDE DEACETYLASE"/>
    <property type="match status" value="1"/>
</dbReference>
<dbReference type="Pfam" id="PF02585">
    <property type="entry name" value="PIG-L"/>
    <property type="match status" value="1"/>
</dbReference>
<accession>A0A1J5R3W6</accession>
<dbReference type="PANTHER" id="PTHR12993">
    <property type="entry name" value="N-ACETYLGLUCOSAMINYL-PHOSPHATIDYLINOSITOL DE-N-ACETYLASE-RELATED"/>
    <property type="match status" value="1"/>
</dbReference>
<dbReference type="Gene3D" id="3.40.50.10320">
    <property type="entry name" value="LmbE-like"/>
    <property type="match status" value="1"/>
</dbReference>
<dbReference type="AlphaFoldDB" id="A0A1J5R3W6"/>
<organism evidence="1">
    <name type="scientific">mine drainage metagenome</name>
    <dbReference type="NCBI Taxonomy" id="410659"/>
    <lineage>
        <taxon>unclassified sequences</taxon>
        <taxon>metagenomes</taxon>
        <taxon>ecological metagenomes</taxon>
    </lineage>
</organism>
<dbReference type="InterPro" id="IPR024078">
    <property type="entry name" value="LmbE-like_dom_sf"/>
</dbReference>
<proteinExistence type="predicted"/>
<name>A0A1J5R3W6_9ZZZZ</name>
<gene>
    <name evidence="1" type="primary">mshB_4</name>
    <name evidence="1" type="ORF">GALL_274600</name>
</gene>
<dbReference type="GO" id="GO:0035595">
    <property type="term" value="F:N-acetylglucosaminylinositol deacetylase activity"/>
    <property type="evidence" value="ECO:0007669"/>
    <property type="project" value="UniProtKB-EC"/>
</dbReference>
<protein>
    <submittedName>
        <fullName evidence="1">1D-myo-inositol 2-acetamido-2-deoxy-alpha-D-glucopyranoside deacetylase</fullName>
        <ecNumber evidence="1">3.5.1.103</ecNumber>
    </submittedName>
</protein>
<dbReference type="EMBL" id="MLJW01000285">
    <property type="protein sequence ID" value="OIQ90609.1"/>
    <property type="molecule type" value="Genomic_DNA"/>
</dbReference>
<dbReference type="EC" id="3.5.1.103" evidence="1"/>